<keyword evidence="2" id="KW-1185">Reference proteome</keyword>
<evidence type="ECO:0000313" key="1">
    <source>
        <dbReference type="EMBL" id="KAH7967205.1"/>
    </source>
</evidence>
<name>A0ACB8DGN6_DERSI</name>
<accession>A0ACB8DGN6</accession>
<organism evidence="1 2">
    <name type="scientific">Dermacentor silvarum</name>
    <name type="common">Tick</name>
    <dbReference type="NCBI Taxonomy" id="543639"/>
    <lineage>
        <taxon>Eukaryota</taxon>
        <taxon>Metazoa</taxon>
        <taxon>Ecdysozoa</taxon>
        <taxon>Arthropoda</taxon>
        <taxon>Chelicerata</taxon>
        <taxon>Arachnida</taxon>
        <taxon>Acari</taxon>
        <taxon>Parasitiformes</taxon>
        <taxon>Ixodida</taxon>
        <taxon>Ixodoidea</taxon>
        <taxon>Ixodidae</taxon>
        <taxon>Rhipicephalinae</taxon>
        <taxon>Dermacentor</taxon>
    </lineage>
</organism>
<comment type="caution">
    <text evidence="1">The sequence shown here is derived from an EMBL/GenBank/DDBJ whole genome shotgun (WGS) entry which is preliminary data.</text>
</comment>
<gene>
    <name evidence="1" type="ORF">HPB49_023523</name>
</gene>
<proteinExistence type="predicted"/>
<dbReference type="EMBL" id="CM023471">
    <property type="protein sequence ID" value="KAH7967205.1"/>
    <property type="molecule type" value="Genomic_DNA"/>
</dbReference>
<evidence type="ECO:0000313" key="2">
    <source>
        <dbReference type="Proteomes" id="UP000821865"/>
    </source>
</evidence>
<sequence length="339" mass="37712">MTFNGTVLRVAYVKVVDISPGPFIMTSSRLRVANPSFPWAYENMIIFAAKPLHFTTNVFGFANAFSGVVWLTSAATLLLLWLVFTAILSKSPSDNLGVHAGGRAFHRVPRHWRWSRALGTLVRPLLSQGFENLPYLTLPRCLITVWLLAIIVMRTSFLGEMKAALVVRTEVTGIRSMEDLAKKDRVTPVVLRGSAFYSFVKGEAAMIFTESPVAAMMSDRCEQLVPLNAELYYAPKAVTQLPMSMFMRRGLDDSLRRAIGEKIELFMERGFIAKFYRDSRLEIPPCRRLTAQSHVGDSAGPQLDSLQGVFLMLLAGLLIAAAALLAEIFWHRAGRRGGV</sequence>
<dbReference type="Proteomes" id="UP000821865">
    <property type="component" value="Chromosome 2"/>
</dbReference>
<protein>
    <submittedName>
        <fullName evidence="1">Uncharacterized protein</fullName>
    </submittedName>
</protein>
<reference evidence="1" key="1">
    <citation type="submission" date="2020-05" db="EMBL/GenBank/DDBJ databases">
        <title>Large-scale comparative analyses of tick genomes elucidate their genetic diversity and vector capacities.</title>
        <authorList>
            <person name="Jia N."/>
            <person name="Wang J."/>
            <person name="Shi W."/>
            <person name="Du L."/>
            <person name="Sun Y."/>
            <person name="Zhan W."/>
            <person name="Jiang J."/>
            <person name="Wang Q."/>
            <person name="Zhang B."/>
            <person name="Ji P."/>
            <person name="Sakyi L.B."/>
            <person name="Cui X."/>
            <person name="Yuan T."/>
            <person name="Jiang B."/>
            <person name="Yang W."/>
            <person name="Lam T.T.-Y."/>
            <person name="Chang Q."/>
            <person name="Ding S."/>
            <person name="Wang X."/>
            <person name="Zhu J."/>
            <person name="Ruan X."/>
            <person name="Zhao L."/>
            <person name="Wei J."/>
            <person name="Que T."/>
            <person name="Du C."/>
            <person name="Cheng J."/>
            <person name="Dai P."/>
            <person name="Han X."/>
            <person name="Huang E."/>
            <person name="Gao Y."/>
            <person name="Liu J."/>
            <person name="Shao H."/>
            <person name="Ye R."/>
            <person name="Li L."/>
            <person name="Wei W."/>
            <person name="Wang X."/>
            <person name="Wang C."/>
            <person name="Yang T."/>
            <person name="Huo Q."/>
            <person name="Li W."/>
            <person name="Guo W."/>
            <person name="Chen H."/>
            <person name="Zhou L."/>
            <person name="Ni X."/>
            <person name="Tian J."/>
            <person name="Zhou Y."/>
            <person name="Sheng Y."/>
            <person name="Liu T."/>
            <person name="Pan Y."/>
            <person name="Xia L."/>
            <person name="Li J."/>
            <person name="Zhao F."/>
            <person name="Cao W."/>
        </authorList>
    </citation>
    <scope>NUCLEOTIDE SEQUENCE</scope>
    <source>
        <strain evidence="1">Dsil-2018</strain>
    </source>
</reference>